<dbReference type="Gene3D" id="3.55.50.10">
    <property type="entry name" value="Baseplate protein-like domains"/>
    <property type="match status" value="1"/>
</dbReference>
<organism evidence="2 3">
    <name type="scientific">Baekduia soli</name>
    <dbReference type="NCBI Taxonomy" id="496014"/>
    <lineage>
        <taxon>Bacteria</taxon>
        <taxon>Bacillati</taxon>
        <taxon>Actinomycetota</taxon>
        <taxon>Thermoleophilia</taxon>
        <taxon>Solirubrobacterales</taxon>
        <taxon>Baekduiaceae</taxon>
        <taxon>Baekduia</taxon>
    </lineage>
</organism>
<dbReference type="InterPro" id="IPR037026">
    <property type="entry name" value="Vgr_OB-fold_dom_sf"/>
</dbReference>
<gene>
    <name evidence="2" type="ORF">FSW04_13400</name>
</gene>
<name>A0A5B8U5U6_9ACTN</name>
<dbReference type="AlphaFoldDB" id="A0A5B8U5U6"/>
<accession>A0A5B8U5U6</accession>
<dbReference type="EMBL" id="CP042430">
    <property type="protein sequence ID" value="QEC48464.1"/>
    <property type="molecule type" value="Genomic_DNA"/>
</dbReference>
<feature type="domain" description="Gp5/Type VI secretion system Vgr protein OB-fold" evidence="1">
    <location>
        <begin position="365"/>
        <end position="438"/>
    </location>
</feature>
<dbReference type="InterPro" id="IPR047702">
    <property type="entry name" value="VgrG-rel"/>
</dbReference>
<dbReference type="RefSeq" id="WP_146920025.1">
    <property type="nucleotide sequence ID" value="NZ_CP042430.1"/>
</dbReference>
<dbReference type="Proteomes" id="UP000321805">
    <property type="component" value="Chromosome"/>
</dbReference>
<dbReference type="SUPFAM" id="SSF69279">
    <property type="entry name" value="Phage tail proteins"/>
    <property type="match status" value="1"/>
</dbReference>
<dbReference type="InterPro" id="IPR006531">
    <property type="entry name" value="Gp5/Vgr_OB"/>
</dbReference>
<evidence type="ECO:0000313" key="3">
    <source>
        <dbReference type="Proteomes" id="UP000321805"/>
    </source>
</evidence>
<keyword evidence="3" id="KW-1185">Reference proteome</keyword>
<dbReference type="SUPFAM" id="SSF69255">
    <property type="entry name" value="gp5 N-terminal domain-like"/>
    <property type="match status" value="1"/>
</dbReference>
<dbReference type="Pfam" id="PF05954">
    <property type="entry name" value="Phage_GPD"/>
    <property type="match status" value="1"/>
</dbReference>
<evidence type="ECO:0000313" key="2">
    <source>
        <dbReference type="EMBL" id="QEC48464.1"/>
    </source>
</evidence>
<evidence type="ECO:0000259" key="1">
    <source>
        <dbReference type="Pfam" id="PF04717"/>
    </source>
</evidence>
<dbReference type="Pfam" id="PF04717">
    <property type="entry name" value="Phage_base_V"/>
    <property type="match status" value="1"/>
</dbReference>
<dbReference type="OrthoDB" id="1907165at2"/>
<dbReference type="KEGG" id="bsol:FSW04_13400"/>
<proteinExistence type="predicted"/>
<dbReference type="Gene3D" id="2.40.50.230">
    <property type="entry name" value="Gp5 N-terminal domain"/>
    <property type="match status" value="1"/>
</dbReference>
<dbReference type="NCBIfam" id="NF033848">
    <property type="entry name" value="VgrG_rel"/>
    <property type="match status" value="1"/>
</dbReference>
<sequence>MSATATQHVASYDLIVDGQDLAQDQKDRVTEVRVVDHLRLPDACTVHVVYPRGDGIDTMPFDIGSTLEVGLGARQALAPVTLFKGRIVTLEPEFGTGGCSVVVRAYDRSHELHRSRVTRTFQNQTSSDIVAKIAADAGLQARCEASGEPHDFMQQDNETDWDFIWRLAERIGFEFVVADEVAHFRRPAADAEVELEWPVSLRSFRPRLTAVQQVQEVTLLAFDPKTDQAISSTATTPNQIARIGIDRGSVAGAFDGGAVHIATEPVKNGAEADALAQALLDKLANGYIAADGIAPGNPRIRAGAAVAVKGVGTKFGGTYRVATSTHVLRGGGAYETHFANSPSHTILGAVGAGAAPPRFGDHLAIGIVTNNDDPEGMGRVRCSYPALGDDVEGTWAPIASPGAGSGRGMMMLPVTGDEVLVAFEHGDTTRPYVLGALFNGVDQPGGDLLGAKDGSFAVLSDHKVHLASAEDFEVLSGGALTITVSGATGLAGTGAITVESQSDAVGVKGATEVTIEGTTGLTLKCGGSSIQLSPAGVTISGTAVSIG</sequence>
<protein>
    <submittedName>
        <fullName evidence="2">VgrG-related protein</fullName>
    </submittedName>
</protein>
<reference evidence="2 3" key="1">
    <citation type="journal article" date="2018" name="J. Microbiol.">
        <title>Baekduia soli gen. nov., sp. nov., a novel bacterium isolated from the soil of Baekdu Mountain and proposal of a novel family name, Baekduiaceae fam. nov.</title>
        <authorList>
            <person name="An D.S."/>
            <person name="Siddiqi M.Z."/>
            <person name="Kim K.H."/>
            <person name="Yu H.S."/>
            <person name="Im W.T."/>
        </authorList>
    </citation>
    <scope>NUCLEOTIDE SEQUENCE [LARGE SCALE GENOMIC DNA]</scope>
    <source>
        <strain evidence="2 3">BR7-21</strain>
    </source>
</reference>